<accession>A0A1I3GBC1</accession>
<dbReference type="Pfam" id="PF03061">
    <property type="entry name" value="4HBT"/>
    <property type="match status" value="1"/>
</dbReference>
<dbReference type="InterPro" id="IPR003736">
    <property type="entry name" value="PAAI_dom"/>
</dbReference>
<dbReference type="GO" id="GO:0061522">
    <property type="term" value="F:1,4-dihydroxy-2-naphthoyl-CoA thioesterase activity"/>
    <property type="evidence" value="ECO:0007669"/>
    <property type="project" value="TreeGrafter"/>
</dbReference>
<dbReference type="NCBIfam" id="TIGR00369">
    <property type="entry name" value="unchar_dom_1"/>
    <property type="match status" value="1"/>
</dbReference>
<evidence type="ECO:0000259" key="2">
    <source>
        <dbReference type="Pfam" id="PF03061"/>
    </source>
</evidence>
<keyword evidence="1" id="KW-0378">Hydrolase</keyword>
<evidence type="ECO:0000256" key="1">
    <source>
        <dbReference type="ARBA" id="ARBA00022801"/>
    </source>
</evidence>
<evidence type="ECO:0000313" key="4">
    <source>
        <dbReference type="Proteomes" id="UP000199110"/>
    </source>
</evidence>
<feature type="domain" description="Thioesterase" evidence="2">
    <location>
        <begin position="57"/>
        <end position="132"/>
    </location>
</feature>
<dbReference type="RefSeq" id="WP_092775843.1">
    <property type="nucleotide sequence ID" value="NZ_FORA01000001.1"/>
</dbReference>
<dbReference type="CDD" id="cd03443">
    <property type="entry name" value="PaaI_thioesterase"/>
    <property type="match status" value="1"/>
</dbReference>
<protein>
    <submittedName>
        <fullName evidence="3">Uncharacterized domain 1-containing protein</fullName>
    </submittedName>
</protein>
<reference evidence="3 4" key="1">
    <citation type="submission" date="2016-10" db="EMBL/GenBank/DDBJ databases">
        <authorList>
            <person name="de Groot N.N."/>
        </authorList>
    </citation>
    <scope>NUCLEOTIDE SEQUENCE [LARGE SCALE GENOMIC DNA]</scope>
    <source>
        <strain evidence="3 4">DSM 19073</strain>
    </source>
</reference>
<evidence type="ECO:0000313" key="3">
    <source>
        <dbReference type="EMBL" id="SFI20759.1"/>
    </source>
</evidence>
<dbReference type="InterPro" id="IPR029069">
    <property type="entry name" value="HotDog_dom_sf"/>
</dbReference>
<keyword evidence="4" id="KW-1185">Reference proteome</keyword>
<dbReference type="SUPFAM" id="SSF54637">
    <property type="entry name" value="Thioesterase/thiol ester dehydrase-isomerase"/>
    <property type="match status" value="1"/>
</dbReference>
<dbReference type="Gene3D" id="3.10.129.10">
    <property type="entry name" value="Hotdog Thioesterase"/>
    <property type="match status" value="1"/>
</dbReference>
<dbReference type="AlphaFoldDB" id="A0A1I3GBC1"/>
<dbReference type="InterPro" id="IPR006683">
    <property type="entry name" value="Thioestr_dom"/>
</dbReference>
<dbReference type="PANTHER" id="PTHR43240:SF7">
    <property type="entry name" value="BLR7284 PROTEIN"/>
    <property type="match status" value="1"/>
</dbReference>
<dbReference type="PANTHER" id="PTHR43240">
    <property type="entry name" value="1,4-DIHYDROXY-2-NAPHTHOYL-COA THIOESTERASE 1"/>
    <property type="match status" value="1"/>
</dbReference>
<dbReference type="OrthoDB" id="9813158at2"/>
<name>A0A1I3GBC1_9RHOB</name>
<gene>
    <name evidence="3" type="ORF">SAMN04488095_0124</name>
</gene>
<dbReference type="Proteomes" id="UP000199110">
    <property type="component" value="Unassembled WGS sequence"/>
</dbReference>
<sequence>MTQTKNDADARDRAARQFIAALPHCRALSMQVEAVAEGMAEISMPWAEAIVGDPRTGVVHGGAVSALMDTSGGAAVLSHPTAPLGTATMDLRIDYMRAATPHQKITARAVCHHVTRSIAFVRAEAFDEDRDKGPVAVANGAFTLDRGDKP</sequence>
<dbReference type="GO" id="GO:0005829">
    <property type="term" value="C:cytosol"/>
    <property type="evidence" value="ECO:0007669"/>
    <property type="project" value="TreeGrafter"/>
</dbReference>
<dbReference type="EMBL" id="FORA01000001">
    <property type="protein sequence ID" value="SFI20759.1"/>
    <property type="molecule type" value="Genomic_DNA"/>
</dbReference>
<dbReference type="STRING" id="390807.SAMN04488095_0124"/>
<proteinExistence type="predicted"/>
<organism evidence="3 4">
    <name type="scientific">Jannaschia pohangensis</name>
    <dbReference type="NCBI Taxonomy" id="390807"/>
    <lineage>
        <taxon>Bacteria</taxon>
        <taxon>Pseudomonadati</taxon>
        <taxon>Pseudomonadota</taxon>
        <taxon>Alphaproteobacteria</taxon>
        <taxon>Rhodobacterales</taxon>
        <taxon>Roseobacteraceae</taxon>
        <taxon>Jannaschia</taxon>
    </lineage>
</organism>